<gene>
    <name evidence="7" type="ORF">Plec18167_005408</name>
</gene>
<reference evidence="7 8" key="1">
    <citation type="journal article" date="2024" name="IMA Fungus">
        <title>IMA Genome - F19 : A genome assembly and annotation guide to empower mycologists, including annotated draft genome sequences of Ceratocystis pirilliformis, Diaporthe australafricana, Fusarium ophioides, Paecilomyces lecythidis, and Sporothrix stenoceras.</title>
        <authorList>
            <person name="Aylward J."/>
            <person name="Wilson A.M."/>
            <person name="Visagie C.M."/>
            <person name="Spraker J."/>
            <person name="Barnes I."/>
            <person name="Buitendag C."/>
            <person name="Ceriani C."/>
            <person name="Del Mar Angel L."/>
            <person name="du Plessis D."/>
            <person name="Fuchs T."/>
            <person name="Gasser K."/>
            <person name="Kramer D."/>
            <person name="Li W."/>
            <person name="Munsamy K."/>
            <person name="Piso A."/>
            <person name="Price J.L."/>
            <person name="Sonnekus B."/>
            <person name="Thomas C."/>
            <person name="van der Nest A."/>
            <person name="van Dijk A."/>
            <person name="van Heerden A."/>
            <person name="van Vuuren N."/>
            <person name="Yilmaz N."/>
            <person name="Duong T.A."/>
            <person name="van der Merwe N.A."/>
            <person name="Wingfield M.J."/>
            <person name="Wingfield B.D."/>
        </authorList>
    </citation>
    <scope>NUCLEOTIDE SEQUENCE [LARGE SCALE GENOMIC DNA]</scope>
    <source>
        <strain evidence="7 8">CMW 18167</strain>
    </source>
</reference>
<feature type="transmembrane region" description="Helical" evidence="6">
    <location>
        <begin position="357"/>
        <end position="381"/>
    </location>
</feature>
<accession>A0ABR3XJJ4</accession>
<feature type="transmembrane region" description="Helical" evidence="6">
    <location>
        <begin position="207"/>
        <end position="229"/>
    </location>
</feature>
<evidence type="ECO:0000256" key="6">
    <source>
        <dbReference type="SAM" id="Phobius"/>
    </source>
</evidence>
<evidence type="ECO:0000256" key="4">
    <source>
        <dbReference type="ARBA" id="ARBA00022989"/>
    </source>
</evidence>
<dbReference type="Gene3D" id="1.20.1250.20">
    <property type="entry name" value="MFS general substrate transporter like domains"/>
    <property type="match status" value="1"/>
</dbReference>
<protein>
    <submittedName>
        <fullName evidence="7">Uncharacterized protein</fullName>
    </submittedName>
</protein>
<keyword evidence="4 6" id="KW-1133">Transmembrane helix</keyword>
<dbReference type="Pfam" id="PF07690">
    <property type="entry name" value="MFS_1"/>
    <property type="match status" value="1"/>
</dbReference>
<feature type="transmembrane region" description="Helical" evidence="6">
    <location>
        <begin position="329"/>
        <end position="351"/>
    </location>
</feature>
<dbReference type="PANTHER" id="PTHR43791">
    <property type="entry name" value="PERMEASE-RELATED"/>
    <property type="match status" value="1"/>
</dbReference>
<keyword evidence="5 6" id="KW-0472">Membrane</keyword>
<feature type="transmembrane region" description="Helical" evidence="6">
    <location>
        <begin position="102"/>
        <end position="122"/>
    </location>
</feature>
<feature type="transmembrane region" description="Helical" evidence="6">
    <location>
        <begin position="296"/>
        <end position="317"/>
    </location>
</feature>
<comment type="caution">
    <text evidence="7">The sequence shown here is derived from an EMBL/GenBank/DDBJ whole genome shotgun (WGS) entry which is preliminary data.</text>
</comment>
<dbReference type="SUPFAM" id="SSF103473">
    <property type="entry name" value="MFS general substrate transporter"/>
    <property type="match status" value="1"/>
</dbReference>
<feature type="transmembrane region" description="Helical" evidence="6">
    <location>
        <begin position="241"/>
        <end position="260"/>
    </location>
</feature>
<keyword evidence="8" id="KW-1185">Reference proteome</keyword>
<dbReference type="Proteomes" id="UP001583193">
    <property type="component" value="Unassembled WGS sequence"/>
</dbReference>
<evidence type="ECO:0000256" key="1">
    <source>
        <dbReference type="ARBA" id="ARBA00004141"/>
    </source>
</evidence>
<feature type="transmembrane region" description="Helical" evidence="6">
    <location>
        <begin position="272"/>
        <end position="290"/>
    </location>
</feature>
<dbReference type="EMBL" id="JAVDPF010000016">
    <property type="protein sequence ID" value="KAL1876145.1"/>
    <property type="molecule type" value="Genomic_DNA"/>
</dbReference>
<evidence type="ECO:0000256" key="5">
    <source>
        <dbReference type="ARBA" id="ARBA00023136"/>
    </source>
</evidence>
<organism evidence="7 8">
    <name type="scientific">Paecilomyces lecythidis</name>
    <dbReference type="NCBI Taxonomy" id="3004212"/>
    <lineage>
        <taxon>Eukaryota</taxon>
        <taxon>Fungi</taxon>
        <taxon>Dikarya</taxon>
        <taxon>Ascomycota</taxon>
        <taxon>Pezizomycotina</taxon>
        <taxon>Eurotiomycetes</taxon>
        <taxon>Eurotiomycetidae</taxon>
        <taxon>Eurotiales</taxon>
        <taxon>Thermoascaceae</taxon>
        <taxon>Paecilomyces</taxon>
    </lineage>
</organism>
<sequence>MEEEKHDGVFTHHEDIDKSHRDVDGHLICPAELAGLSAEEYSRLSRTATLKMDLVIMPCLVIMYILNYLDRQSIASAKLANIEKDLNMSDVDYQTSFAFRTAILYSGSQLGNAFGGLFAIGILELDGEHGIEGWRWLFLVEGVLTIGLAIAFAFILPNSNQKVLGLTALETKWVQWNLESDLGQQDNAEEGTAWKGLIMAIRDPKTWLFTGILYSTYIVGTVSNFFPTVVSGLGYDRNKTYGLTAPPFILCVICMLINGFHSDKTKERFYHIIGPLAITLIANIIAVSTLNIAARYLAMMLLPASFYAASIVILSWITGSLSQPAIKRASAIAFINSLCNTPNIWGSYLYYSSPRYLTAFVVNVAASALAIAFAVVSRIYLGRQNSKLDRGVPVGKSGPTDAQIANGFRYIL</sequence>
<evidence type="ECO:0000256" key="2">
    <source>
        <dbReference type="ARBA" id="ARBA00022448"/>
    </source>
</evidence>
<comment type="subcellular location">
    <subcellularLocation>
        <location evidence="1">Membrane</location>
        <topology evidence="1">Multi-pass membrane protein</topology>
    </subcellularLocation>
</comment>
<name>A0ABR3XJJ4_9EURO</name>
<proteinExistence type="predicted"/>
<evidence type="ECO:0000256" key="3">
    <source>
        <dbReference type="ARBA" id="ARBA00022692"/>
    </source>
</evidence>
<feature type="transmembrane region" description="Helical" evidence="6">
    <location>
        <begin position="50"/>
        <end position="69"/>
    </location>
</feature>
<keyword evidence="3 6" id="KW-0812">Transmembrane</keyword>
<dbReference type="PANTHER" id="PTHR43791:SF23">
    <property type="entry name" value="MAJOR FACILITATOR SUPERFAMILY (MFS) PROFILE DOMAIN-CONTAINING PROTEIN"/>
    <property type="match status" value="1"/>
</dbReference>
<dbReference type="InterPro" id="IPR011701">
    <property type="entry name" value="MFS"/>
</dbReference>
<dbReference type="InterPro" id="IPR036259">
    <property type="entry name" value="MFS_trans_sf"/>
</dbReference>
<evidence type="ECO:0000313" key="7">
    <source>
        <dbReference type="EMBL" id="KAL1876145.1"/>
    </source>
</evidence>
<evidence type="ECO:0000313" key="8">
    <source>
        <dbReference type="Proteomes" id="UP001583193"/>
    </source>
</evidence>
<keyword evidence="2" id="KW-0813">Transport</keyword>
<feature type="transmembrane region" description="Helical" evidence="6">
    <location>
        <begin position="134"/>
        <end position="156"/>
    </location>
</feature>